<dbReference type="Proteomes" id="UP000184111">
    <property type="component" value="Unassembled WGS sequence"/>
</dbReference>
<dbReference type="SMART" id="SM00481">
    <property type="entry name" value="POLIIIAc"/>
    <property type="match status" value="1"/>
</dbReference>
<dbReference type="InterPro" id="IPR003141">
    <property type="entry name" value="Pol/His_phosphatase_N"/>
</dbReference>
<feature type="region of interest" description="Disordered" evidence="1">
    <location>
        <begin position="10"/>
        <end position="30"/>
    </location>
</feature>
<feature type="domain" description="Polymerase/histidinol phosphatase N-terminal" evidence="2">
    <location>
        <begin position="176"/>
        <end position="240"/>
    </location>
</feature>
<accession>A0A1M7ERM6</accession>
<dbReference type="InterPro" id="IPR052018">
    <property type="entry name" value="PHP_domain"/>
</dbReference>
<dbReference type="PANTHER" id="PTHR42924:SF3">
    <property type="entry name" value="POLYMERASE_HISTIDINOL PHOSPHATASE N-TERMINAL DOMAIN-CONTAINING PROTEIN"/>
    <property type="match status" value="1"/>
</dbReference>
<proteinExistence type="predicted"/>
<dbReference type="GO" id="GO:0035312">
    <property type="term" value="F:5'-3' DNA exonuclease activity"/>
    <property type="evidence" value="ECO:0007669"/>
    <property type="project" value="TreeGrafter"/>
</dbReference>
<dbReference type="PANTHER" id="PTHR42924">
    <property type="entry name" value="EXONUCLEASE"/>
    <property type="match status" value="1"/>
</dbReference>
<organism evidence="3 4">
    <name type="scientific">Actinacidiphila paucisporea</name>
    <dbReference type="NCBI Taxonomy" id="310782"/>
    <lineage>
        <taxon>Bacteria</taxon>
        <taxon>Bacillati</taxon>
        <taxon>Actinomycetota</taxon>
        <taxon>Actinomycetes</taxon>
        <taxon>Kitasatosporales</taxon>
        <taxon>Streptomycetaceae</taxon>
        <taxon>Actinacidiphila</taxon>
    </lineage>
</organism>
<dbReference type="NCBIfam" id="NF038032">
    <property type="entry name" value="CehA_McbA_metalo"/>
    <property type="match status" value="1"/>
</dbReference>
<protein>
    <recommendedName>
        <fullName evidence="2">Polymerase/histidinol phosphatase N-terminal domain-containing protein</fullName>
    </recommendedName>
</protein>
<dbReference type="CDD" id="cd07432">
    <property type="entry name" value="PHP_HisPPase"/>
    <property type="match status" value="1"/>
</dbReference>
<evidence type="ECO:0000259" key="2">
    <source>
        <dbReference type="SMART" id="SM00481"/>
    </source>
</evidence>
<dbReference type="EMBL" id="FRBI01000007">
    <property type="protein sequence ID" value="SHL94462.1"/>
    <property type="molecule type" value="Genomic_DNA"/>
</dbReference>
<keyword evidence="4" id="KW-1185">Reference proteome</keyword>
<dbReference type="GO" id="GO:0004534">
    <property type="term" value="F:5'-3' RNA exonuclease activity"/>
    <property type="evidence" value="ECO:0007669"/>
    <property type="project" value="TreeGrafter"/>
</dbReference>
<dbReference type="InterPro" id="IPR016195">
    <property type="entry name" value="Pol/histidinol_Pase-like"/>
</dbReference>
<dbReference type="STRING" id="310782.SAMN05216499_10764"/>
<evidence type="ECO:0000313" key="4">
    <source>
        <dbReference type="Proteomes" id="UP000184111"/>
    </source>
</evidence>
<feature type="compositionally biased region" description="Low complexity" evidence="1">
    <location>
        <begin position="10"/>
        <end position="26"/>
    </location>
</feature>
<reference evidence="3 4" key="1">
    <citation type="submission" date="2016-11" db="EMBL/GenBank/DDBJ databases">
        <authorList>
            <person name="Jaros S."/>
            <person name="Januszkiewicz K."/>
            <person name="Wedrychowicz H."/>
        </authorList>
    </citation>
    <scope>NUCLEOTIDE SEQUENCE [LARGE SCALE GENOMIC DNA]</scope>
    <source>
        <strain evidence="3 4">CGMCC 4.2025</strain>
    </source>
</reference>
<dbReference type="SUPFAM" id="SSF89550">
    <property type="entry name" value="PHP domain-like"/>
    <property type="match status" value="1"/>
</dbReference>
<evidence type="ECO:0000256" key="1">
    <source>
        <dbReference type="SAM" id="MobiDB-lite"/>
    </source>
</evidence>
<sequence>MMTLAPVNFAAADSGSSPSGPSGQDADLTRTVTGHLPTGVADFVYLPVEVPRGIRQIAVSYTYDRPAVPAGTLGNACDIGIFDHHGTDLGGRGFRGWSGGARTEFAISAEEATPGYLAGPVGAGTWYIVLGPYTVAPQGLNYSVTVTLTAGEAGRTPKPDYPPEQVAGRGRGWYRGDCHLHTVHSDGKRTLEQLAALARAAKLDFINSSDHNTSSAHPFLGPLAGDDLLIMTGEEVTTRNGHFLAIGLDGGEFVDWRYRARDDAFDSFARRIRRAGGIVVPAHPYGTSLASQWKFGYDNVDAVEVWNGPWTTDDEATLLTWDNLLTGAVRRGDGHWIPAMGNSDAHRDPDVVGLPQTVVLADGLDRHALQAGIRAGRSWIAENADVQLSLTASGPHGEHAGIGDRLAVVPDAVVTVTLTVSGVPADSLLRLVSDEGQVLAAALPASGTVSWQTTASLAAYVRAEVRHPAPAGTPAGIPGPAAAITNPIWLDRK</sequence>
<gene>
    <name evidence="3" type="ORF">SAMN05216499_10764</name>
</gene>
<dbReference type="Gene3D" id="3.20.20.140">
    <property type="entry name" value="Metal-dependent hydrolases"/>
    <property type="match status" value="1"/>
</dbReference>
<evidence type="ECO:0000313" key="3">
    <source>
        <dbReference type="EMBL" id="SHL94462.1"/>
    </source>
</evidence>
<dbReference type="AlphaFoldDB" id="A0A1M7ERM6"/>
<name>A0A1M7ERM6_9ACTN</name>